<protein>
    <submittedName>
        <fullName evidence="1">Uncharacterized protein</fullName>
    </submittedName>
</protein>
<sequence>MELAFLCFCVCVANNFNRNLDKSIPRSYLSAMQNKRSSISLWWRAQLNS</sequence>
<proteinExistence type="predicted"/>
<dbReference type="EMBL" id="JAATJH010000001">
    <property type="protein sequence ID" value="NJC24955.1"/>
    <property type="molecule type" value="Genomic_DNA"/>
</dbReference>
<evidence type="ECO:0000313" key="2">
    <source>
        <dbReference type="Proteomes" id="UP000770785"/>
    </source>
</evidence>
<evidence type="ECO:0000313" key="1">
    <source>
        <dbReference type="EMBL" id="NJC24955.1"/>
    </source>
</evidence>
<organism evidence="1 2">
    <name type="scientific">Neolewinella antarctica</name>
    <dbReference type="NCBI Taxonomy" id="442734"/>
    <lineage>
        <taxon>Bacteria</taxon>
        <taxon>Pseudomonadati</taxon>
        <taxon>Bacteroidota</taxon>
        <taxon>Saprospiria</taxon>
        <taxon>Saprospirales</taxon>
        <taxon>Lewinellaceae</taxon>
        <taxon>Neolewinella</taxon>
    </lineage>
</organism>
<dbReference type="Proteomes" id="UP000770785">
    <property type="component" value="Unassembled WGS sequence"/>
</dbReference>
<name>A0ABX0X6W2_9BACT</name>
<reference evidence="1 2" key="1">
    <citation type="submission" date="2020-03" db="EMBL/GenBank/DDBJ databases">
        <title>Genomic Encyclopedia of Type Strains, Phase IV (KMG-IV): sequencing the most valuable type-strain genomes for metagenomic binning, comparative biology and taxonomic classification.</title>
        <authorList>
            <person name="Goeker M."/>
        </authorList>
    </citation>
    <scope>NUCLEOTIDE SEQUENCE [LARGE SCALE GENOMIC DNA]</scope>
    <source>
        <strain evidence="1 2">DSM 105096</strain>
    </source>
</reference>
<keyword evidence="2" id="KW-1185">Reference proteome</keyword>
<gene>
    <name evidence="1" type="ORF">GGR27_000436</name>
</gene>
<comment type="caution">
    <text evidence="1">The sequence shown here is derived from an EMBL/GenBank/DDBJ whole genome shotgun (WGS) entry which is preliminary data.</text>
</comment>
<accession>A0ABX0X6W2</accession>